<dbReference type="SMART" id="SM01230">
    <property type="entry name" value="Gln-synt_C"/>
    <property type="match status" value="1"/>
</dbReference>
<dbReference type="InterPro" id="IPR022147">
    <property type="entry name" value="GSIII_N"/>
</dbReference>
<keyword evidence="6" id="KW-1185">Reference proteome</keyword>
<sequence length="724" mass="80868">MSSHVECASKPLPTDYYGENVFNDKAMRQHLPKTVYKSLKQTIEKGERLDPAIADVVASAIKDWAVSKGATHYTHVFYPLTDNSAEKHDSFLTPDDEGGAIAEFSGSNLVKGEADGSSLPSGGLRSTFEARGYTAWDVTSPAYVMENAGGIVLCIPTLFLSWTGLALDKKTPLLRSNQAVNKQAQRVLKLFGVETNLPIAANGGLEQEYFLVDRDYVMKRPDLLIAGRTLFGAKPPKGQEFEDQYYGVIPERVFAFMVEVEQELYKLGIPVKTRHNEVAPSQYEIAPLYESANLATDHNQLIMTILRRVARKHNLVCILHEKPFQGLNGSGKHVNYSIGNKEIGNLFEPGETPHDNAQFLVFLCAVIRAVHKYGAFLRATVASASNDFRLGAHEAPPAIMSLFLGDQLQDILDQFRIGEVKGSRKKRIMNIGVDTLPPIPADPGDRNRTSPFAFVGNRFEFRAVGSSQNPAGSIVALNTMLAESLDFSATFLERELQKNCTLGEAVQKLVAFIVEEHSAVLFNGDGYSKVWHKEAERRKLPIHPHTPDALPVFTSPEIIDLCTRYNVLCREELRSRQEVYFEQYIKTTHTEAKLALSMARTNIYPAAIRYQTELAKNAKVLSGLGIENSDKLLKEMSELILKLDMAIRELQVQIDFDPVDEKERINVQKNPGLAPNIQMTEAEHCRSKILVAMQELRTLADSLETLVAEDLWPFPSYQHMLFVK</sequence>
<dbReference type="Pfam" id="PF18318">
    <property type="entry name" value="Gln-synt_C-ter"/>
    <property type="match status" value="1"/>
</dbReference>
<organism evidence="5 6">
    <name type="scientific">Taurinivorans muris</name>
    <dbReference type="NCBI Taxonomy" id="2787751"/>
    <lineage>
        <taxon>Bacteria</taxon>
        <taxon>Pseudomonadati</taxon>
        <taxon>Thermodesulfobacteriota</taxon>
        <taxon>Desulfovibrionia</taxon>
        <taxon>Desulfovibrionales</taxon>
        <taxon>Desulfovibrionaceae</taxon>
        <taxon>Taurinivorans</taxon>
    </lineage>
</organism>
<dbReference type="InterPro" id="IPR040577">
    <property type="entry name" value="Gln-synt_C"/>
</dbReference>
<evidence type="ECO:0000313" key="5">
    <source>
        <dbReference type="EMBL" id="UWX05540.1"/>
    </source>
</evidence>
<dbReference type="EMBL" id="CP065938">
    <property type="protein sequence ID" value="UWX05540.1"/>
    <property type="molecule type" value="Genomic_DNA"/>
</dbReference>
<evidence type="ECO:0000256" key="2">
    <source>
        <dbReference type="RuleBase" id="RU000384"/>
    </source>
</evidence>
<dbReference type="Proteomes" id="UP001058120">
    <property type="component" value="Chromosome"/>
</dbReference>
<evidence type="ECO:0000256" key="1">
    <source>
        <dbReference type="PROSITE-ProRule" id="PRU01330"/>
    </source>
</evidence>
<comment type="similarity">
    <text evidence="1 2">Belongs to the glutamine synthetase family.</text>
</comment>
<dbReference type="InterPro" id="IPR014746">
    <property type="entry name" value="Gln_synth/guanido_kin_cat_dom"/>
</dbReference>
<dbReference type="Gene3D" id="1.20.120.1560">
    <property type="match status" value="1"/>
</dbReference>
<dbReference type="PANTHER" id="PTHR42974">
    <property type="entry name" value="GLUTAMINE SYNTHETASE"/>
    <property type="match status" value="1"/>
</dbReference>
<name>A0ABY5Y037_9BACT</name>
<dbReference type="PROSITE" id="PS51986">
    <property type="entry name" value="GS_BETA_GRASP"/>
    <property type="match status" value="1"/>
</dbReference>
<feature type="domain" description="GS catalytic" evidence="4">
    <location>
        <begin position="180"/>
        <end position="603"/>
    </location>
</feature>
<dbReference type="InterPro" id="IPR052725">
    <property type="entry name" value="GS_Type-3"/>
</dbReference>
<dbReference type="Pfam" id="PF00120">
    <property type="entry name" value="Gln-synt_C"/>
    <property type="match status" value="1"/>
</dbReference>
<dbReference type="InterPro" id="IPR008146">
    <property type="entry name" value="Gln_synth_cat_dom"/>
</dbReference>
<feature type="domain" description="GS beta-grasp" evidence="3">
    <location>
        <begin position="71"/>
        <end position="164"/>
    </location>
</feature>
<reference evidence="5" key="1">
    <citation type="submission" date="2020-12" db="EMBL/GenBank/DDBJ databases">
        <title>Taurinivorans muris gen. nov., sp. nov., fundamental and realized metabolic niche of a ubiquitous sulfidogenic bacterium in the murine intestine.</title>
        <authorList>
            <person name="Ye H."/>
            <person name="Hanson B.T."/>
            <person name="Loy A."/>
        </authorList>
    </citation>
    <scope>NUCLEOTIDE SEQUENCE</scope>
    <source>
        <strain evidence="5">LT0009</strain>
    </source>
</reference>
<dbReference type="InterPro" id="IPR027303">
    <property type="entry name" value="Gln_synth_gly_rich_site"/>
</dbReference>
<evidence type="ECO:0000259" key="4">
    <source>
        <dbReference type="PROSITE" id="PS51987"/>
    </source>
</evidence>
<proteinExistence type="inferred from homology"/>
<dbReference type="RefSeq" id="WP_334315123.1">
    <property type="nucleotide sequence ID" value="NZ_CP065938.1"/>
</dbReference>
<dbReference type="SUPFAM" id="SSF55931">
    <property type="entry name" value="Glutamine synthetase/guanido kinase"/>
    <property type="match status" value="1"/>
</dbReference>
<dbReference type="InterPro" id="IPR008147">
    <property type="entry name" value="Gln_synt_N"/>
</dbReference>
<accession>A0ABY5Y037</accession>
<gene>
    <name evidence="5" type="ORF">JBF11_08845</name>
</gene>
<dbReference type="Pfam" id="PF12437">
    <property type="entry name" value="GSIII_N"/>
    <property type="match status" value="1"/>
</dbReference>
<dbReference type="PROSITE" id="PS00181">
    <property type="entry name" value="GLNA_ATP"/>
    <property type="match status" value="1"/>
</dbReference>
<dbReference type="PROSITE" id="PS51987">
    <property type="entry name" value="GS_CATALYTIC"/>
    <property type="match status" value="1"/>
</dbReference>
<evidence type="ECO:0000259" key="3">
    <source>
        <dbReference type="PROSITE" id="PS51986"/>
    </source>
</evidence>
<evidence type="ECO:0000313" key="6">
    <source>
        <dbReference type="Proteomes" id="UP001058120"/>
    </source>
</evidence>
<dbReference type="Gene3D" id="3.30.590.10">
    <property type="entry name" value="Glutamine synthetase/guanido kinase, catalytic domain"/>
    <property type="match status" value="1"/>
</dbReference>
<dbReference type="PANTHER" id="PTHR42974:SF1">
    <property type="entry name" value="TYPE-3 GLUTAMINE SYNTHETASE"/>
    <property type="match status" value="1"/>
</dbReference>
<protein>
    <submittedName>
        <fullName evidence="5">Glutamine synthetase III</fullName>
    </submittedName>
</protein>